<keyword evidence="3" id="KW-1185">Reference proteome</keyword>
<dbReference type="AlphaFoldDB" id="A0A0D2FEH4"/>
<feature type="compositionally biased region" description="Basic and acidic residues" evidence="1">
    <location>
        <begin position="150"/>
        <end position="163"/>
    </location>
</feature>
<feature type="compositionally biased region" description="Basic and acidic residues" evidence="1">
    <location>
        <begin position="237"/>
        <end position="247"/>
    </location>
</feature>
<dbReference type="EMBL" id="KN846960">
    <property type="protein sequence ID" value="KIW65275.1"/>
    <property type="molecule type" value="Genomic_DNA"/>
</dbReference>
<proteinExistence type="predicted"/>
<feature type="region of interest" description="Disordered" evidence="1">
    <location>
        <begin position="94"/>
        <end position="301"/>
    </location>
</feature>
<reference evidence="2 3" key="1">
    <citation type="submission" date="2015-01" db="EMBL/GenBank/DDBJ databases">
        <title>The Genome Sequence of Capronia semiimmersa CBS27337.</title>
        <authorList>
            <consortium name="The Broad Institute Genomics Platform"/>
            <person name="Cuomo C."/>
            <person name="de Hoog S."/>
            <person name="Gorbushina A."/>
            <person name="Stielow B."/>
            <person name="Teixiera M."/>
            <person name="Abouelleil A."/>
            <person name="Chapman S.B."/>
            <person name="Priest M."/>
            <person name="Young S.K."/>
            <person name="Wortman J."/>
            <person name="Nusbaum C."/>
            <person name="Birren B."/>
        </authorList>
    </citation>
    <scope>NUCLEOTIDE SEQUENCE [LARGE SCALE GENOMIC DNA]</scope>
    <source>
        <strain evidence="2 3">CBS 27337</strain>
    </source>
</reference>
<sequence>MSNLFNQPWTPSEQVALLTNIIQSAGQDVPQFLLRAIEGGNIHPRWEEMALPTGRTLNACRAMFDHLRRSPRSFSGPGLYHQPIAPHPTDLRVLESELPPPTQRPIKPRPPPRSTDSPIPPTTNGEQFTILRPFAPPEPLGEKRRKRGRPTKEEAEERDRRLAESGQTYEPKKRPTKKSRPSGTPGSLSEFVPTTSPVMSTPLLQHIEAKDETSSGKRRSKRQRDARDLSPPLLSRSPHDDSGDGRSTDAAQSPSDRLLARPERSQAIAPVSREVQQVQSPSVELQAGPGQDDPPPGPPSA</sequence>
<evidence type="ECO:0000256" key="1">
    <source>
        <dbReference type="SAM" id="MobiDB-lite"/>
    </source>
</evidence>
<feature type="compositionally biased region" description="Pro residues" evidence="1">
    <location>
        <begin position="98"/>
        <end position="121"/>
    </location>
</feature>
<feature type="compositionally biased region" description="Polar residues" evidence="1">
    <location>
        <begin position="274"/>
        <end position="283"/>
    </location>
</feature>
<accession>A0A0D2FEH4</accession>
<protein>
    <recommendedName>
        <fullName evidence="4">Myb-like domain-containing protein</fullName>
    </recommendedName>
</protein>
<evidence type="ECO:0000313" key="3">
    <source>
        <dbReference type="Proteomes" id="UP000054266"/>
    </source>
</evidence>
<gene>
    <name evidence="2" type="ORF">PV04_07548</name>
</gene>
<dbReference type="Proteomes" id="UP000054266">
    <property type="component" value="Unassembled WGS sequence"/>
</dbReference>
<dbReference type="HOGENOM" id="CLU_950008_0_0_1"/>
<name>A0A0D2FEH4_9EURO</name>
<organism evidence="2 3">
    <name type="scientific">Phialophora macrospora</name>
    <dbReference type="NCBI Taxonomy" id="1851006"/>
    <lineage>
        <taxon>Eukaryota</taxon>
        <taxon>Fungi</taxon>
        <taxon>Dikarya</taxon>
        <taxon>Ascomycota</taxon>
        <taxon>Pezizomycotina</taxon>
        <taxon>Eurotiomycetes</taxon>
        <taxon>Chaetothyriomycetidae</taxon>
        <taxon>Chaetothyriales</taxon>
        <taxon>Herpotrichiellaceae</taxon>
        <taxon>Phialophora</taxon>
    </lineage>
</organism>
<evidence type="ECO:0008006" key="4">
    <source>
        <dbReference type="Google" id="ProtNLM"/>
    </source>
</evidence>
<feature type="compositionally biased region" description="Pro residues" evidence="1">
    <location>
        <begin position="292"/>
        <end position="301"/>
    </location>
</feature>
<feature type="compositionally biased region" description="Polar residues" evidence="1">
    <location>
        <begin position="184"/>
        <end position="203"/>
    </location>
</feature>
<evidence type="ECO:0000313" key="2">
    <source>
        <dbReference type="EMBL" id="KIW65275.1"/>
    </source>
</evidence>